<name>A0A314YEV2_PRUYE</name>
<gene>
    <name evidence="3" type="ORF">Pyn_21918</name>
</gene>
<evidence type="ECO:0000313" key="4">
    <source>
        <dbReference type="Proteomes" id="UP000250321"/>
    </source>
</evidence>
<feature type="domain" description="DUF7788" evidence="2">
    <location>
        <begin position="355"/>
        <end position="531"/>
    </location>
</feature>
<dbReference type="AlphaFoldDB" id="A0A314YEV2"/>
<reference evidence="3 4" key="1">
    <citation type="submission" date="2018-02" db="EMBL/GenBank/DDBJ databases">
        <title>Draft genome of wild Prunus yedoensis var. nudiflora.</title>
        <authorList>
            <person name="Baek S."/>
            <person name="Kim J.-H."/>
            <person name="Choi K."/>
            <person name="Kim G.-B."/>
            <person name="Cho A."/>
            <person name="Jang H."/>
            <person name="Shin C.-H."/>
            <person name="Yu H.-J."/>
            <person name="Mun J.-H."/>
        </authorList>
    </citation>
    <scope>NUCLEOTIDE SEQUENCE [LARGE SCALE GENOMIC DNA]</scope>
    <source>
        <strain evidence="4">cv. Jeju island</strain>
        <tissue evidence="3">Leaf</tissue>
    </source>
</reference>
<dbReference type="STRING" id="2094558.A0A314YEV2"/>
<sequence length="553" mass="64064">MATSHPNADIANNIFPFIPSSYGDPCLDLFFNALIPYDRDTNRCLTNLNQMLPLAWSHNPITTLKVIFNVESICFFYKKFDTAMLWLHQNHPKNLFGNLDSIAHLPGAGSFYALLQILYGLLVQKQGDQGQYNDAAAHLLRLHPERYNHDPDYRLLHDRIIDIFVERLKSDIEKMKQHKLELEPSDYLSDDDDNEVVMREYHPPCKVSAAECCTSKNLWDDHRARAIFLRESIAKRLFQPESDLSEEWKRLRKEFLVPLTNYYKRRHLFESRECCGVKKYLKELKVSAAGGGSGIGIIKPDALLPNEIMNYVEDEDVGEAAELQWKAMVEDIKQQQQKQEEGLGKFKNWLVVGRIPNNFAVCLRFLMSKLSEEPWKGKFIGGKHQPEWIQGDHDLKSKCKFLRKSDDFGLLKAIDLIFELGVNANLKLKAEHMIKKVIVFRLLNPDDMIHWQWCSWDWCYEKLVREVEAIRSKYKEKGYGDDAVPHILFWDVCENRRIPHSWICTQDPGFTRLSGLSDHLVKSFLDNGGEIGPHHLMEAAIADEEYQALTVVD</sequence>
<dbReference type="Pfam" id="PF25043">
    <property type="entry name" value="DUF7788"/>
    <property type="match status" value="1"/>
</dbReference>
<feature type="domain" description="DUF2828" evidence="1">
    <location>
        <begin position="144"/>
        <end position="273"/>
    </location>
</feature>
<evidence type="ECO:0000259" key="1">
    <source>
        <dbReference type="Pfam" id="PF11443"/>
    </source>
</evidence>
<dbReference type="Pfam" id="PF11443">
    <property type="entry name" value="DUF2828"/>
    <property type="match status" value="2"/>
</dbReference>
<dbReference type="PANTHER" id="PTHR31373">
    <property type="entry name" value="OS06G0652100 PROTEIN"/>
    <property type="match status" value="1"/>
</dbReference>
<comment type="caution">
    <text evidence="3">The sequence shown here is derived from an EMBL/GenBank/DDBJ whole genome shotgun (WGS) entry which is preliminary data.</text>
</comment>
<dbReference type="InterPro" id="IPR056690">
    <property type="entry name" value="DUF7788"/>
</dbReference>
<keyword evidence="4" id="KW-1185">Reference proteome</keyword>
<dbReference type="InterPro" id="IPR011205">
    <property type="entry name" value="UCP015417_vWA"/>
</dbReference>
<dbReference type="EMBL" id="PJQY01001232">
    <property type="protein sequence ID" value="PQQ04460.1"/>
    <property type="molecule type" value="Genomic_DNA"/>
</dbReference>
<protein>
    <submittedName>
        <fullName evidence="3">Uncharacterized protein</fullName>
    </submittedName>
</protein>
<dbReference type="InterPro" id="IPR058580">
    <property type="entry name" value="DUF2828"/>
</dbReference>
<accession>A0A314YEV2</accession>
<dbReference type="Proteomes" id="UP000250321">
    <property type="component" value="Unassembled WGS sequence"/>
</dbReference>
<evidence type="ECO:0000259" key="2">
    <source>
        <dbReference type="Pfam" id="PF25043"/>
    </source>
</evidence>
<organism evidence="3 4">
    <name type="scientific">Prunus yedoensis var. nudiflora</name>
    <dbReference type="NCBI Taxonomy" id="2094558"/>
    <lineage>
        <taxon>Eukaryota</taxon>
        <taxon>Viridiplantae</taxon>
        <taxon>Streptophyta</taxon>
        <taxon>Embryophyta</taxon>
        <taxon>Tracheophyta</taxon>
        <taxon>Spermatophyta</taxon>
        <taxon>Magnoliopsida</taxon>
        <taxon>eudicotyledons</taxon>
        <taxon>Gunneridae</taxon>
        <taxon>Pentapetalae</taxon>
        <taxon>rosids</taxon>
        <taxon>fabids</taxon>
        <taxon>Rosales</taxon>
        <taxon>Rosaceae</taxon>
        <taxon>Amygdaloideae</taxon>
        <taxon>Amygdaleae</taxon>
        <taxon>Prunus</taxon>
    </lineage>
</organism>
<dbReference type="OrthoDB" id="1149618at2759"/>
<dbReference type="PANTHER" id="PTHR31373:SF17">
    <property type="entry name" value="OS06G0652100 PROTEIN"/>
    <property type="match status" value="1"/>
</dbReference>
<dbReference type="PIRSF" id="PIRSF015417">
    <property type="entry name" value="T31B5_30_vWA"/>
    <property type="match status" value="1"/>
</dbReference>
<evidence type="ECO:0000313" key="3">
    <source>
        <dbReference type="EMBL" id="PQQ04460.1"/>
    </source>
</evidence>
<feature type="domain" description="DUF2828" evidence="1">
    <location>
        <begin position="21"/>
        <end position="103"/>
    </location>
</feature>
<proteinExistence type="predicted"/>